<dbReference type="SUPFAM" id="SSF56112">
    <property type="entry name" value="Protein kinase-like (PK-like)"/>
    <property type="match status" value="1"/>
</dbReference>
<feature type="domain" description="Protein kinase" evidence="6">
    <location>
        <begin position="143"/>
        <end position="373"/>
    </location>
</feature>
<evidence type="ECO:0000256" key="1">
    <source>
        <dbReference type="ARBA" id="ARBA00022737"/>
    </source>
</evidence>
<dbReference type="GO" id="GO:0005524">
    <property type="term" value="F:ATP binding"/>
    <property type="evidence" value="ECO:0007669"/>
    <property type="project" value="UniProtKB-KW"/>
</dbReference>
<dbReference type="PIRSF" id="PIRSF000654">
    <property type="entry name" value="Integrin-linked_kinase"/>
    <property type="match status" value="1"/>
</dbReference>
<dbReference type="InterPro" id="IPR036770">
    <property type="entry name" value="Ankyrin_rpt-contain_sf"/>
</dbReference>
<dbReference type="GO" id="GO:0004674">
    <property type="term" value="F:protein serine/threonine kinase activity"/>
    <property type="evidence" value="ECO:0007669"/>
    <property type="project" value="UniProtKB-KW"/>
</dbReference>
<feature type="repeat" description="ANK" evidence="5">
    <location>
        <begin position="73"/>
        <end position="105"/>
    </location>
</feature>
<evidence type="ECO:0000256" key="2">
    <source>
        <dbReference type="ARBA" id="ARBA00022741"/>
    </source>
</evidence>
<organism evidence="7 8">
    <name type="scientific">Saccharolobus islandicus (strain Y.N.15.51 / Yellowstone #2)</name>
    <name type="common">Sulfolobus islandicus</name>
    <dbReference type="NCBI Taxonomy" id="419942"/>
    <lineage>
        <taxon>Archaea</taxon>
        <taxon>Thermoproteota</taxon>
        <taxon>Thermoprotei</taxon>
        <taxon>Sulfolobales</taxon>
        <taxon>Sulfolobaceae</taxon>
        <taxon>Saccharolobus</taxon>
    </lineage>
</organism>
<evidence type="ECO:0000313" key="8">
    <source>
        <dbReference type="Proteomes" id="UP000006818"/>
    </source>
</evidence>
<dbReference type="PROSITE" id="PS50011">
    <property type="entry name" value="PROTEIN_KINASE_DOM"/>
    <property type="match status" value="1"/>
</dbReference>
<evidence type="ECO:0000259" key="6">
    <source>
        <dbReference type="PROSITE" id="PS50011"/>
    </source>
</evidence>
<reference evidence="7 8" key="1">
    <citation type="journal article" date="2009" name="Proc. Natl. Acad. Sci. U.S.A.">
        <title>Biogeography of the Sulfolobus islandicus pan-genome.</title>
        <authorList>
            <person name="Reno M.L."/>
            <person name="Held N.L."/>
            <person name="Fields C.J."/>
            <person name="Burke P.V."/>
            <person name="Whitaker R.J."/>
        </authorList>
    </citation>
    <scope>NUCLEOTIDE SEQUENCE [LARGE SCALE GENOMIC DNA]</scope>
    <source>
        <strain evidence="8">Y.N.15.51 / Yellowstone #2</strain>
    </source>
</reference>
<name>C3NJK3_SACI1</name>
<dbReference type="InterPro" id="IPR017441">
    <property type="entry name" value="Protein_kinase_ATP_BS"/>
</dbReference>
<dbReference type="Gene3D" id="1.25.40.20">
    <property type="entry name" value="Ankyrin repeat-containing domain"/>
    <property type="match status" value="1"/>
</dbReference>
<dbReference type="SMART" id="SM00248">
    <property type="entry name" value="ANK"/>
    <property type="match status" value="3"/>
</dbReference>
<accession>C3NJK3</accession>
<feature type="repeat" description="ANK" evidence="5">
    <location>
        <begin position="39"/>
        <end position="71"/>
    </location>
</feature>
<dbReference type="GO" id="GO:0085020">
    <property type="term" value="P:protein K6-linked ubiquitination"/>
    <property type="evidence" value="ECO:0007669"/>
    <property type="project" value="TreeGrafter"/>
</dbReference>
<dbReference type="HOGENOM" id="CLU_741067_0_0_2"/>
<proteinExistence type="predicted"/>
<evidence type="ECO:0000256" key="4">
    <source>
        <dbReference type="ARBA" id="ARBA00023043"/>
    </source>
</evidence>
<dbReference type="CDD" id="cd14014">
    <property type="entry name" value="STKc_PknB_like"/>
    <property type="match status" value="1"/>
</dbReference>
<keyword evidence="7" id="KW-0723">Serine/threonine-protein kinase</keyword>
<evidence type="ECO:0000256" key="5">
    <source>
        <dbReference type="PROSITE-ProRule" id="PRU00023"/>
    </source>
</evidence>
<keyword evidence="1" id="KW-0677">Repeat</keyword>
<dbReference type="InterPro" id="IPR008271">
    <property type="entry name" value="Ser/Thr_kinase_AS"/>
</dbReference>
<dbReference type="PROSITE" id="PS50088">
    <property type="entry name" value="ANK_REPEAT"/>
    <property type="match status" value="2"/>
</dbReference>
<evidence type="ECO:0000256" key="3">
    <source>
        <dbReference type="ARBA" id="ARBA00022840"/>
    </source>
</evidence>
<protein>
    <submittedName>
        <fullName evidence="7">Serine/threonine protein kinase</fullName>
    </submittedName>
</protein>
<keyword evidence="2" id="KW-0547">Nucleotide-binding</keyword>
<dbReference type="PROSITE" id="PS50297">
    <property type="entry name" value="ANK_REP_REGION"/>
    <property type="match status" value="2"/>
</dbReference>
<dbReference type="PROSITE" id="PS00108">
    <property type="entry name" value="PROTEIN_KINASE_ST"/>
    <property type="match status" value="1"/>
</dbReference>
<dbReference type="GeneID" id="25394281"/>
<dbReference type="GO" id="GO:0004842">
    <property type="term" value="F:ubiquitin-protein transferase activity"/>
    <property type="evidence" value="ECO:0007669"/>
    <property type="project" value="TreeGrafter"/>
</dbReference>
<dbReference type="Pfam" id="PF12796">
    <property type="entry name" value="Ank_2"/>
    <property type="match status" value="1"/>
</dbReference>
<dbReference type="Proteomes" id="UP000006818">
    <property type="component" value="Chromosome"/>
</dbReference>
<dbReference type="SUPFAM" id="SSF48403">
    <property type="entry name" value="Ankyrin repeat"/>
    <property type="match status" value="1"/>
</dbReference>
<dbReference type="PANTHER" id="PTHR24171:SF8">
    <property type="entry name" value="BRCA1-ASSOCIATED RING DOMAIN PROTEIN 1"/>
    <property type="match status" value="1"/>
</dbReference>
<dbReference type="Pfam" id="PF00069">
    <property type="entry name" value="Pkinase"/>
    <property type="match status" value="1"/>
</dbReference>
<keyword evidence="4 5" id="KW-0040">ANK repeat</keyword>
<gene>
    <name evidence="7" type="ordered locus">YN1551_2227</name>
</gene>
<dbReference type="InterPro" id="IPR011009">
    <property type="entry name" value="Kinase-like_dom_sf"/>
</dbReference>
<dbReference type="KEGG" id="sin:YN1551_2227"/>
<dbReference type="AlphaFoldDB" id="C3NJK3"/>
<dbReference type="PRINTS" id="PR01415">
    <property type="entry name" value="ANKYRIN"/>
</dbReference>
<keyword evidence="3" id="KW-0067">ATP-binding</keyword>
<dbReference type="PANTHER" id="PTHR24171">
    <property type="entry name" value="ANKYRIN REPEAT DOMAIN-CONTAINING PROTEIN 39-RELATED"/>
    <property type="match status" value="1"/>
</dbReference>
<dbReference type="InterPro" id="IPR000719">
    <property type="entry name" value="Prot_kinase_dom"/>
</dbReference>
<dbReference type="InterPro" id="IPR002110">
    <property type="entry name" value="Ankyrin_rpt"/>
</dbReference>
<evidence type="ECO:0000313" key="7">
    <source>
        <dbReference type="EMBL" id="ACP49220.1"/>
    </source>
</evidence>
<sequence length="373" mass="41671">MARTKNWDDELLKAAENGNLIKVQTALENGANPNAKNNDGWTPLHIAAYKGHVEIVKILLDRGADPNAKNNNNGSTPLHEAALNGHVEIVKILLEHGADPRIADNWGHIPLDVAKDSAIRSLLESALRNSYSEVQGVMQIPNYEILEPIGEGGFAIVYKARRKNDSLPVAIKVPKVPDKDFVKELAVWLHLNHPNIVKLLDYDVNPRPYMVMELMNGSLHGKTFDKDTATRIILDVLSGLKYAHEKGIIHRDIKSSNILLDANGRAKISDWGLAKFSDITTSANGAFTTIYAAPEQLDTHLGPIDEKTDVYQVCEVFYEILTGRPVFQGDVSEVYNKKLNMQITLPSSINPDLKDYDEIFEVFISQERKQIFY</sequence>
<dbReference type="EMBL" id="CP001404">
    <property type="protein sequence ID" value="ACP49220.1"/>
    <property type="molecule type" value="Genomic_DNA"/>
</dbReference>
<dbReference type="SMART" id="SM00220">
    <property type="entry name" value="S_TKc"/>
    <property type="match status" value="1"/>
</dbReference>
<dbReference type="PROSITE" id="PS00107">
    <property type="entry name" value="PROTEIN_KINASE_ATP"/>
    <property type="match status" value="1"/>
</dbReference>
<keyword evidence="7" id="KW-0418">Kinase</keyword>
<keyword evidence="7" id="KW-0808">Transferase</keyword>
<dbReference type="Gene3D" id="1.10.510.10">
    <property type="entry name" value="Transferase(Phosphotransferase) domain 1"/>
    <property type="match status" value="1"/>
</dbReference>
<dbReference type="RefSeq" id="WP_012717801.1">
    <property type="nucleotide sequence ID" value="NC_012623.1"/>
</dbReference>